<protein>
    <submittedName>
        <fullName evidence="2">Uncharacterized protein</fullName>
    </submittedName>
</protein>
<evidence type="ECO:0000313" key="3">
    <source>
        <dbReference type="Proteomes" id="UP001317779"/>
    </source>
</evidence>
<sequence length="121" mass="12274">MNSMPEPAAAAHPRTPSPLSAPLRHLYVLAFSAMGLIALAAVLAIAVGGVCDAGSEGWIAFAEGDDEVSAVGSCYGDVSTKIDLMVWAAVTFTAGVTCAVGAVALAGVDEVARRLEQSRRG</sequence>
<feature type="transmembrane region" description="Helical" evidence="1">
    <location>
        <begin position="26"/>
        <end position="48"/>
    </location>
</feature>
<accession>A0ABM8DYU8</accession>
<proteinExistence type="predicted"/>
<keyword evidence="1" id="KW-0812">Transmembrane</keyword>
<evidence type="ECO:0000256" key="1">
    <source>
        <dbReference type="SAM" id="Phobius"/>
    </source>
</evidence>
<dbReference type="RefSeq" id="WP_263798650.1">
    <property type="nucleotide sequence ID" value="NZ_AP027141.1"/>
</dbReference>
<keyword evidence="1" id="KW-0472">Membrane</keyword>
<keyword evidence="1" id="KW-1133">Transmembrane helix</keyword>
<reference evidence="2 3" key="1">
    <citation type="submission" date="2022-12" db="EMBL/GenBank/DDBJ databases">
        <title>Microbacterium terricola strain KV-448 chromosome, complete genome.</title>
        <authorList>
            <person name="Oshima T."/>
            <person name="Moriya T."/>
            <person name="Bessho Y."/>
        </authorList>
    </citation>
    <scope>NUCLEOTIDE SEQUENCE [LARGE SCALE GENOMIC DNA]</scope>
    <source>
        <strain evidence="2 3">KV-448</strain>
    </source>
</reference>
<dbReference type="EMBL" id="AP027141">
    <property type="protein sequence ID" value="BDV30769.1"/>
    <property type="molecule type" value="Genomic_DNA"/>
</dbReference>
<organism evidence="2 3">
    <name type="scientific">Microbacterium terricola</name>
    <dbReference type="NCBI Taxonomy" id="344163"/>
    <lineage>
        <taxon>Bacteria</taxon>
        <taxon>Bacillati</taxon>
        <taxon>Actinomycetota</taxon>
        <taxon>Actinomycetes</taxon>
        <taxon>Micrococcales</taxon>
        <taxon>Microbacteriaceae</taxon>
        <taxon>Microbacterium</taxon>
    </lineage>
</organism>
<name>A0ABM8DYU8_9MICO</name>
<feature type="transmembrane region" description="Helical" evidence="1">
    <location>
        <begin position="85"/>
        <end position="108"/>
    </location>
</feature>
<evidence type="ECO:0000313" key="2">
    <source>
        <dbReference type="EMBL" id="BDV30769.1"/>
    </source>
</evidence>
<gene>
    <name evidence="2" type="ORF">Microterr_14290</name>
</gene>
<keyword evidence="3" id="KW-1185">Reference proteome</keyword>
<dbReference type="Proteomes" id="UP001317779">
    <property type="component" value="Chromosome"/>
</dbReference>